<dbReference type="OrthoDB" id="2411030at2759"/>
<evidence type="ECO:0000313" key="2">
    <source>
        <dbReference type="Proteomes" id="UP000605846"/>
    </source>
</evidence>
<accession>A0A8H7EMM8</accession>
<sequence>MSINAFNLKVTSSSPVAEQLMVVLNPKLMMNQGVIYKDYYPVAWHVLEFPVGADPIMISYDSNLTAILQEITDQNIVNAGVHRPTTTDNNEFNIVTLNNMYDLQPQGKINPNTAVSIYNDVSGKTFDVGVGDTTGRSYLTMNVTGGDSIDFNFNAEFAIVPVGPTVQDKSKMVTGTVHRPWFSFMLRSLTSDDIGFTFDGTNLVDVTGIAKVDDHRANEEVFG</sequence>
<reference evidence="1" key="1">
    <citation type="submission" date="2020-01" db="EMBL/GenBank/DDBJ databases">
        <title>Genome Sequencing of Three Apophysomyces-Like Fungal Strains Confirms a Novel Fungal Genus in the Mucoromycota with divergent Burkholderia-like Endosymbiotic Bacteria.</title>
        <authorList>
            <person name="Stajich J.E."/>
            <person name="Macias A.M."/>
            <person name="Carter-House D."/>
            <person name="Lovett B."/>
            <person name="Kasson L.R."/>
            <person name="Berry K."/>
            <person name="Grigoriev I."/>
            <person name="Chang Y."/>
            <person name="Spatafora J."/>
            <person name="Kasson M.T."/>
        </authorList>
    </citation>
    <scope>NUCLEOTIDE SEQUENCE</scope>
    <source>
        <strain evidence="1">NRRL A-21654</strain>
    </source>
</reference>
<protein>
    <submittedName>
        <fullName evidence="1">Uncharacterized protein</fullName>
    </submittedName>
</protein>
<gene>
    <name evidence="1" type="ORF">EC973_004143</name>
</gene>
<keyword evidence="2" id="KW-1185">Reference proteome</keyword>
<dbReference type="EMBL" id="JABAYA010000236">
    <property type="protein sequence ID" value="KAF7721770.1"/>
    <property type="molecule type" value="Genomic_DNA"/>
</dbReference>
<evidence type="ECO:0000313" key="1">
    <source>
        <dbReference type="EMBL" id="KAF7721770.1"/>
    </source>
</evidence>
<name>A0A8H7EMM8_9FUNG</name>
<dbReference type="Proteomes" id="UP000605846">
    <property type="component" value="Unassembled WGS sequence"/>
</dbReference>
<dbReference type="AlphaFoldDB" id="A0A8H7EMM8"/>
<proteinExistence type="predicted"/>
<organism evidence="1 2">
    <name type="scientific">Apophysomyces ossiformis</name>
    <dbReference type="NCBI Taxonomy" id="679940"/>
    <lineage>
        <taxon>Eukaryota</taxon>
        <taxon>Fungi</taxon>
        <taxon>Fungi incertae sedis</taxon>
        <taxon>Mucoromycota</taxon>
        <taxon>Mucoromycotina</taxon>
        <taxon>Mucoromycetes</taxon>
        <taxon>Mucorales</taxon>
        <taxon>Mucorineae</taxon>
        <taxon>Mucoraceae</taxon>
        <taxon>Apophysomyces</taxon>
    </lineage>
</organism>
<comment type="caution">
    <text evidence="1">The sequence shown here is derived from an EMBL/GenBank/DDBJ whole genome shotgun (WGS) entry which is preliminary data.</text>
</comment>